<name>A0A0G4FHE1_VITBC</name>
<gene>
    <name evidence="2" type="ORF">Vbra_15340</name>
</gene>
<proteinExistence type="predicted"/>
<feature type="region of interest" description="Disordered" evidence="1">
    <location>
        <begin position="1"/>
        <end position="62"/>
    </location>
</feature>
<accession>A0A0G4FHE1</accession>
<dbReference type="Proteomes" id="UP000041254">
    <property type="component" value="Unassembled WGS sequence"/>
</dbReference>
<organism evidence="2 3">
    <name type="scientific">Vitrella brassicaformis (strain CCMP3155)</name>
    <dbReference type="NCBI Taxonomy" id="1169540"/>
    <lineage>
        <taxon>Eukaryota</taxon>
        <taxon>Sar</taxon>
        <taxon>Alveolata</taxon>
        <taxon>Colpodellida</taxon>
        <taxon>Vitrellaceae</taxon>
        <taxon>Vitrella</taxon>
    </lineage>
</organism>
<evidence type="ECO:0000256" key="1">
    <source>
        <dbReference type="SAM" id="MobiDB-lite"/>
    </source>
</evidence>
<feature type="compositionally biased region" description="Pro residues" evidence="1">
    <location>
        <begin position="214"/>
        <end position="228"/>
    </location>
</feature>
<protein>
    <submittedName>
        <fullName evidence="2">Uncharacterized protein</fullName>
    </submittedName>
</protein>
<evidence type="ECO:0000313" key="2">
    <source>
        <dbReference type="EMBL" id="CEM12373.1"/>
    </source>
</evidence>
<dbReference type="VEuPathDB" id="CryptoDB:Vbra_15340"/>
<dbReference type="OrthoDB" id="361925at2759"/>
<evidence type="ECO:0000313" key="3">
    <source>
        <dbReference type="Proteomes" id="UP000041254"/>
    </source>
</evidence>
<dbReference type="InParanoid" id="A0A0G4FHE1"/>
<dbReference type="AlphaFoldDB" id="A0A0G4FHE1"/>
<feature type="compositionally biased region" description="Low complexity" evidence="1">
    <location>
        <begin position="27"/>
        <end position="36"/>
    </location>
</feature>
<dbReference type="EMBL" id="CDMY01000436">
    <property type="protein sequence ID" value="CEM12373.1"/>
    <property type="molecule type" value="Genomic_DNA"/>
</dbReference>
<feature type="compositionally biased region" description="Polar residues" evidence="1">
    <location>
        <begin position="1"/>
        <end position="10"/>
    </location>
</feature>
<sequence length="649" mass="70411">MAATNATRTAPSRAEVAESSSDDEMMSESAAASSADIGMGTTTTESPRRVIHMARRSDPPVPDEALASIPWMGRSRLARMMTITAQRGPFDQSTWQKYIARADVILPALREYHLAFILNSLAESGHLYPTKGDLKTTKATPMQQGNLKGFIDRALVQLRGVYDESALPDSEATPDAPPEWTGKGAASIARGLYRLNCLDPPSFVLLASVLQRPLPTPAKDPRQPPQPPAFARSGGRRAGKAAGGKHATLVDDLGGKEATLAIHTFTKAYRQTRAANNEASRAVYAGLFALFMRRLGHPDVLKDLTAANAALLLNALAVASTRHLPVARADGGDNQDQTEDHKTPADLPSTQDGNSPPVPSFNRSVTSPSSALQTLLDRLASSGFIEEMNLHSLSLVMDAVAKLCSQAQQQQPQEDVRFVSFCDVVLEEVVDRVRGLQPVERGRRPTDAIHPQSLLMILMACARLHYHGSVATVYGSLLPHATHLMEANKLEPSMLVSLARAVADLHQEGLLAASGGDMLGRLLAALLRAAGRRLGQIELKEIVMLLDSWTRGQFDDALGLYVERSEDKRTHIASAPIKSTDGGLLRRSDFGSPLHELVKRRVVRLMQEKTQAGSSDELIRLHGKVAWCYQQANLSKSDTDDVMRLIHGC</sequence>
<keyword evidence="3" id="KW-1185">Reference proteome</keyword>
<feature type="region of interest" description="Disordered" evidence="1">
    <location>
        <begin position="214"/>
        <end position="245"/>
    </location>
</feature>
<reference evidence="2 3" key="1">
    <citation type="submission" date="2014-11" db="EMBL/GenBank/DDBJ databases">
        <authorList>
            <person name="Zhu J."/>
            <person name="Qi W."/>
            <person name="Song R."/>
        </authorList>
    </citation>
    <scope>NUCLEOTIDE SEQUENCE [LARGE SCALE GENOMIC DNA]</scope>
</reference>
<feature type="region of interest" description="Disordered" evidence="1">
    <location>
        <begin position="327"/>
        <end position="366"/>
    </location>
</feature>